<accession>A0AAJ3VCW5</accession>
<reference evidence="1 2" key="1">
    <citation type="submission" date="2017-11" db="EMBL/GenBank/DDBJ databases">
        <title>Genome sequencing of Prevotella intermedia KCOM 2698.</title>
        <authorList>
            <person name="Kook J.-K."/>
            <person name="Park S.-N."/>
            <person name="Lim Y.K."/>
        </authorList>
    </citation>
    <scope>NUCLEOTIDE SEQUENCE [LARGE SCALE GENOMIC DNA]</scope>
    <source>
        <strain evidence="1 2">KCOM 2698</strain>
    </source>
</reference>
<dbReference type="AlphaFoldDB" id="A0AAJ3VCW5"/>
<gene>
    <name evidence="1" type="ORF">CTM53_11350</name>
</gene>
<sequence>MIEFLKDSSFVRFTKKLALQHFDKQSASGKQIVIRNKSWGCRSDRMWAGCPPFLRLLQT</sequence>
<dbReference type="Proteomes" id="UP000229102">
    <property type="component" value="Unassembled WGS sequence"/>
</dbReference>
<proteinExistence type="predicted"/>
<evidence type="ECO:0000313" key="2">
    <source>
        <dbReference type="Proteomes" id="UP000229102"/>
    </source>
</evidence>
<comment type="caution">
    <text evidence="1">The sequence shown here is derived from an EMBL/GenBank/DDBJ whole genome shotgun (WGS) entry which is preliminary data.</text>
</comment>
<evidence type="ECO:0000313" key="1">
    <source>
        <dbReference type="EMBL" id="PJI19151.1"/>
    </source>
</evidence>
<name>A0AAJ3VCW5_PREIN</name>
<organism evidence="1 2">
    <name type="scientific">Prevotella intermedia</name>
    <dbReference type="NCBI Taxonomy" id="28131"/>
    <lineage>
        <taxon>Bacteria</taxon>
        <taxon>Pseudomonadati</taxon>
        <taxon>Bacteroidota</taxon>
        <taxon>Bacteroidia</taxon>
        <taxon>Bacteroidales</taxon>
        <taxon>Prevotellaceae</taxon>
        <taxon>Prevotella</taxon>
    </lineage>
</organism>
<protein>
    <submittedName>
        <fullName evidence="1">Uncharacterized protein</fullName>
    </submittedName>
</protein>
<dbReference type="EMBL" id="PENF01000002">
    <property type="protein sequence ID" value="PJI19151.1"/>
    <property type="molecule type" value="Genomic_DNA"/>
</dbReference>